<organism evidence="1 2">
    <name type="scientific">Serratia phage MTx</name>
    <dbReference type="NCBI Taxonomy" id="2557553"/>
    <lineage>
        <taxon>Viruses</taxon>
        <taxon>Duplodnaviria</taxon>
        <taxon>Heunggongvirae</taxon>
        <taxon>Uroviricota</taxon>
        <taxon>Caudoviricetes</taxon>
        <taxon>Lindbergviridae</taxon>
        <taxon>Myosmarvirus</taxon>
        <taxon>Myosmarvirus MTx</taxon>
    </lineage>
</organism>
<sequence length="732" mass="78647">MPSILINQPFAAAGDKSAVPTTDPNGKVNLTQGYTPDYEIDLNSGDPKAKPVERSVQNWLFYALTLNQQTWQRQGFCEWFSTMPNGYPKNAIVIRQRSDGFFYPYRSLIDGNVSDPLTTPSQWDYIQSTKELVANIPMPSGGPDGSGAELITSSVDFNSKLNGTWEVINDAVASGCQNLPADGNGVRRAGMLESKRWDSASSANQIVIQRYTTNTGIVFVRTSVNSVPGPWGRLTGEKDFMRFARGLTLTTNTTLSSDNIGNYIRWQPSPAANGQLVLPSRSTFYPGQTMWFINQSATTTLTLISAPGESIMRPDFQTASSIVLQPGDTAYIVASETPSRWDLFGGSLTMSYAQTWVPTQQTSEFSQKIASCAFTWNVARTRADPTSNFAARMSPARVLVGADVPTTPGVWQAEASTFTPHGYGTLLVTTNRNDLGVPLTGSAAPGSYVQMIFVGHGASKMYHRVVVDGNPSKDSGWIQELTTAGGDVSSLNVLNSFAAQSGVDVGNTIGSAGGAAIRFHTGGSTSVNTYDCQLYSTAGSNNIIARPYNNATTKFGRFMVEGAGNHFMQFAVGYVTGSVDMGILLNCFGNATRKNVLDFSVLGSDGTIKNALMTIEGDGNATNSAKLTVWGGIQTMANVTVGSAVYQPDGNIKGSLWGGNTILQWLNANVITNIRLGDMSRMPNYNGGEAMSASGQLTVGVGDFGADDGYGYQRPLQFRRPNDSAWYNIYST</sequence>
<evidence type="ECO:0000313" key="1">
    <source>
        <dbReference type="EMBL" id="QBQ72361.1"/>
    </source>
</evidence>
<dbReference type="CDD" id="cd19958">
    <property type="entry name" value="pyocin_knob"/>
    <property type="match status" value="1"/>
</dbReference>
<protein>
    <submittedName>
        <fullName evidence="1">Tail fiber protein</fullName>
    </submittedName>
</protein>
<dbReference type="Proteomes" id="UP000309130">
    <property type="component" value="Segment"/>
</dbReference>
<accession>A0A482MG11</accession>
<reference evidence="2" key="1">
    <citation type="submission" date="2019-03" db="EMBL/GenBank/DDBJ databases">
        <title>Complete Genome Sequence of Serratia marcescens Myophage MTx.</title>
        <authorList>
            <person name="Graham K."/>
            <person name="Freeman M."/>
            <person name="Newkirk H."/>
            <person name="Liu M."/>
            <person name="Ramsey J."/>
            <person name="Cahill J."/>
        </authorList>
    </citation>
    <scope>NUCLEOTIDE SEQUENCE [LARGE SCALE GENOMIC DNA]</scope>
</reference>
<evidence type="ECO:0000313" key="2">
    <source>
        <dbReference type="Proteomes" id="UP000309130"/>
    </source>
</evidence>
<dbReference type="EMBL" id="MK618717">
    <property type="protein sequence ID" value="QBQ72361.1"/>
    <property type="molecule type" value="Genomic_DNA"/>
</dbReference>
<proteinExistence type="predicted"/>
<keyword evidence="2" id="KW-1185">Reference proteome</keyword>
<dbReference type="Gene3D" id="6.20.70.20">
    <property type="match status" value="1"/>
</dbReference>
<gene>
    <name evidence="1" type="ORF">CPT_MTx_055</name>
</gene>
<name>A0A482MG11_9CAUD</name>